<keyword evidence="1" id="KW-0812">Transmembrane</keyword>
<dbReference type="EMBL" id="JABEBT010000026">
    <property type="protein sequence ID" value="KAF7636823.1"/>
    <property type="molecule type" value="Genomic_DNA"/>
</dbReference>
<dbReference type="AlphaFoldDB" id="A0A8S9ZUM5"/>
<protein>
    <submittedName>
        <fullName evidence="2">Uncharacterized protein</fullName>
    </submittedName>
</protein>
<name>A0A8S9ZUM5_9BILA</name>
<reference evidence="2" key="1">
    <citation type="journal article" date="2020" name="Ecol. Evol.">
        <title>Genome structure and content of the rice root-knot nematode (Meloidogyne graminicola).</title>
        <authorList>
            <person name="Phan N.T."/>
            <person name="Danchin E.G.J."/>
            <person name="Klopp C."/>
            <person name="Perfus-Barbeoch L."/>
            <person name="Kozlowski D.K."/>
            <person name="Koutsovoulos G.D."/>
            <person name="Lopez-Roques C."/>
            <person name="Bouchez O."/>
            <person name="Zahm M."/>
            <person name="Besnard G."/>
            <person name="Bellafiore S."/>
        </authorList>
    </citation>
    <scope>NUCLEOTIDE SEQUENCE</scope>
    <source>
        <strain evidence="2">VN-18</strain>
    </source>
</reference>
<evidence type="ECO:0000313" key="3">
    <source>
        <dbReference type="Proteomes" id="UP000605970"/>
    </source>
</evidence>
<accession>A0A8S9ZUM5</accession>
<organism evidence="2 3">
    <name type="scientific">Meloidogyne graminicola</name>
    <dbReference type="NCBI Taxonomy" id="189291"/>
    <lineage>
        <taxon>Eukaryota</taxon>
        <taxon>Metazoa</taxon>
        <taxon>Ecdysozoa</taxon>
        <taxon>Nematoda</taxon>
        <taxon>Chromadorea</taxon>
        <taxon>Rhabditida</taxon>
        <taxon>Tylenchina</taxon>
        <taxon>Tylenchomorpha</taxon>
        <taxon>Tylenchoidea</taxon>
        <taxon>Meloidogynidae</taxon>
        <taxon>Meloidogyninae</taxon>
        <taxon>Meloidogyne</taxon>
    </lineage>
</organism>
<keyword evidence="1" id="KW-1133">Transmembrane helix</keyword>
<keyword evidence="1" id="KW-0472">Membrane</keyword>
<gene>
    <name evidence="2" type="ORF">Mgra_00003768</name>
</gene>
<evidence type="ECO:0000313" key="2">
    <source>
        <dbReference type="EMBL" id="KAF7636823.1"/>
    </source>
</evidence>
<feature type="transmembrane region" description="Helical" evidence="1">
    <location>
        <begin position="6"/>
        <end position="27"/>
    </location>
</feature>
<evidence type="ECO:0000256" key="1">
    <source>
        <dbReference type="SAM" id="Phobius"/>
    </source>
</evidence>
<sequence length="69" mass="8155">MILNINLIFLIIAFIYTFAGFYSDVIAKPLHYKEFKYNLHPAYENEQNLGLPPLQELAMPFYAWDYSYG</sequence>
<proteinExistence type="predicted"/>
<comment type="caution">
    <text evidence="2">The sequence shown here is derived from an EMBL/GenBank/DDBJ whole genome shotgun (WGS) entry which is preliminary data.</text>
</comment>
<dbReference type="Proteomes" id="UP000605970">
    <property type="component" value="Unassembled WGS sequence"/>
</dbReference>
<keyword evidence="3" id="KW-1185">Reference proteome</keyword>